<dbReference type="RefSeq" id="WP_193381787.1">
    <property type="nucleotide sequence ID" value="NZ_JABXWF010000027.1"/>
</dbReference>
<name>A0ABU4N274_9ACTN</name>
<dbReference type="InterPro" id="IPR057326">
    <property type="entry name" value="KR_dom"/>
</dbReference>
<evidence type="ECO:0000259" key="3">
    <source>
        <dbReference type="SMART" id="SM00822"/>
    </source>
</evidence>
<evidence type="ECO:0000256" key="2">
    <source>
        <dbReference type="ARBA" id="ARBA00023002"/>
    </source>
</evidence>
<dbReference type="InterPro" id="IPR020904">
    <property type="entry name" value="Sc_DH/Rdtase_CS"/>
</dbReference>
<evidence type="ECO:0000256" key="1">
    <source>
        <dbReference type="ARBA" id="ARBA00006484"/>
    </source>
</evidence>
<dbReference type="PROSITE" id="PS00061">
    <property type="entry name" value="ADH_SHORT"/>
    <property type="match status" value="1"/>
</dbReference>
<dbReference type="InterPro" id="IPR051122">
    <property type="entry name" value="SDR_DHRS6-like"/>
</dbReference>
<dbReference type="Pfam" id="PF13561">
    <property type="entry name" value="adh_short_C2"/>
    <property type="match status" value="1"/>
</dbReference>
<dbReference type="PANTHER" id="PTHR43477:SF1">
    <property type="entry name" value="DIHYDROANTICAPSIN 7-DEHYDROGENASE"/>
    <property type="match status" value="1"/>
</dbReference>
<feature type="domain" description="Ketoreductase" evidence="3">
    <location>
        <begin position="13"/>
        <end position="180"/>
    </location>
</feature>
<dbReference type="CDD" id="cd05233">
    <property type="entry name" value="SDR_c"/>
    <property type="match status" value="1"/>
</dbReference>
<accession>A0ABU4N274</accession>
<dbReference type="SUPFAM" id="SSF51735">
    <property type="entry name" value="NAD(P)-binding Rossmann-fold domains"/>
    <property type="match status" value="1"/>
</dbReference>
<dbReference type="Gene3D" id="3.40.50.720">
    <property type="entry name" value="NAD(P)-binding Rossmann-like Domain"/>
    <property type="match status" value="1"/>
</dbReference>
<dbReference type="EMBL" id="JARAWJ010000056">
    <property type="protein sequence ID" value="MDX3043613.1"/>
    <property type="molecule type" value="Genomic_DNA"/>
</dbReference>
<dbReference type="PRINTS" id="PR00081">
    <property type="entry name" value="GDHRDH"/>
</dbReference>
<dbReference type="PRINTS" id="PR00080">
    <property type="entry name" value="SDRFAMILY"/>
</dbReference>
<proteinExistence type="inferred from homology"/>
<reference evidence="4 5" key="1">
    <citation type="journal article" date="2023" name="Microb. Genom.">
        <title>Mesoterricola silvestris gen. nov., sp. nov., Mesoterricola sediminis sp. nov., Geothrix oryzae sp. nov., Geothrix edaphica sp. nov., Geothrix rubra sp. nov., and Geothrix limicola sp. nov., six novel members of Acidobacteriota isolated from soils.</title>
        <authorList>
            <person name="Weisberg A.J."/>
            <person name="Pearce E."/>
            <person name="Kramer C.G."/>
            <person name="Chang J.H."/>
            <person name="Clarke C.R."/>
        </authorList>
    </citation>
    <scope>NUCLEOTIDE SEQUENCE [LARGE SCALE GENOMIC DNA]</scope>
    <source>
        <strain evidence="4 5">NE20-4-1</strain>
    </source>
</reference>
<keyword evidence="5" id="KW-1185">Reference proteome</keyword>
<dbReference type="InterPro" id="IPR036291">
    <property type="entry name" value="NAD(P)-bd_dom_sf"/>
</dbReference>
<dbReference type="SMART" id="SM00822">
    <property type="entry name" value="PKS_KR"/>
    <property type="match status" value="1"/>
</dbReference>
<keyword evidence="2" id="KW-0560">Oxidoreductase</keyword>
<comment type="similarity">
    <text evidence="1">Belongs to the short-chain dehydrogenases/reductases (SDR) family.</text>
</comment>
<comment type="caution">
    <text evidence="4">The sequence shown here is derived from an EMBL/GenBank/DDBJ whole genome shotgun (WGS) entry which is preliminary data.</text>
</comment>
<sequence>MTPLLAADTFAGQSVLVTGGTSGIGAATADVLADLGAEVYALGLPPTDDAELPRHERVRVVQQDVTDRDALTRRITAYDRLDHLVTCAGISADRDEYGLARWDQVLEVNLTSTLVACQAARPLLARRGGSVVTVSSMFSFFGSRDRPAYSASKGGVSQLTRSLAAEYAGDGIRVNAVAPGFVTTPLARGVLDDQEASQAVLARVPLGRFGRPQEIATAIAFLCSPAASYINGAIVPVDGGYLAV</sequence>
<dbReference type="Proteomes" id="UP001282474">
    <property type="component" value="Unassembled WGS sequence"/>
</dbReference>
<evidence type="ECO:0000313" key="5">
    <source>
        <dbReference type="Proteomes" id="UP001282474"/>
    </source>
</evidence>
<dbReference type="PANTHER" id="PTHR43477">
    <property type="entry name" value="DIHYDROANTICAPSIN 7-DEHYDROGENASE"/>
    <property type="match status" value="1"/>
</dbReference>
<gene>
    <name evidence="4" type="ORF">PV383_41615</name>
</gene>
<evidence type="ECO:0000313" key="4">
    <source>
        <dbReference type="EMBL" id="MDX3043613.1"/>
    </source>
</evidence>
<organism evidence="4 5">
    <name type="scientific">Streptomyces caniscabiei</name>
    <dbReference type="NCBI Taxonomy" id="2746961"/>
    <lineage>
        <taxon>Bacteria</taxon>
        <taxon>Bacillati</taxon>
        <taxon>Actinomycetota</taxon>
        <taxon>Actinomycetes</taxon>
        <taxon>Kitasatosporales</taxon>
        <taxon>Streptomycetaceae</taxon>
        <taxon>Streptomyces</taxon>
    </lineage>
</organism>
<protein>
    <submittedName>
        <fullName evidence="4">SDR family NAD(P)-dependent oxidoreductase</fullName>
    </submittedName>
</protein>
<dbReference type="InterPro" id="IPR002347">
    <property type="entry name" value="SDR_fam"/>
</dbReference>